<dbReference type="OrthoDB" id="2991476at2"/>
<dbReference type="InterPro" id="IPR043917">
    <property type="entry name" value="DUF5753"/>
</dbReference>
<dbReference type="Pfam" id="PF19054">
    <property type="entry name" value="DUF5753"/>
    <property type="match status" value="1"/>
</dbReference>
<evidence type="ECO:0000313" key="3">
    <source>
        <dbReference type="Proteomes" id="UP000182740"/>
    </source>
</evidence>
<feature type="domain" description="HTH cro/C1-type" evidence="1">
    <location>
        <begin position="35"/>
        <end position="78"/>
    </location>
</feature>
<dbReference type="InterPro" id="IPR001387">
    <property type="entry name" value="Cro/C1-type_HTH"/>
</dbReference>
<dbReference type="RefSeq" id="WP_072474428.1">
    <property type="nucleotide sequence ID" value="NZ_FPJG01000002.1"/>
</dbReference>
<reference evidence="3" key="1">
    <citation type="submission" date="2016-11" db="EMBL/GenBank/DDBJ databases">
        <authorList>
            <person name="Varghese N."/>
            <person name="Submissions S."/>
        </authorList>
    </citation>
    <scope>NUCLEOTIDE SEQUENCE [LARGE SCALE GENOMIC DNA]</scope>
    <source>
        <strain evidence="3">DSM 44671</strain>
    </source>
</reference>
<dbReference type="Proteomes" id="UP000182740">
    <property type="component" value="Unassembled WGS sequence"/>
</dbReference>
<dbReference type="EMBL" id="FPJG01000002">
    <property type="protein sequence ID" value="SFW13628.1"/>
    <property type="molecule type" value="Genomic_DNA"/>
</dbReference>
<name>A0A1K1LRX2_9PSEU</name>
<dbReference type="STRING" id="546364.SAMN04489730_0176"/>
<protein>
    <recommendedName>
        <fullName evidence="1">HTH cro/C1-type domain-containing protein</fullName>
    </recommendedName>
</protein>
<gene>
    <name evidence="2" type="ORF">SAMN04489730_0176</name>
</gene>
<organism evidence="2 3">
    <name type="scientific">Amycolatopsis australiensis</name>
    <dbReference type="NCBI Taxonomy" id="546364"/>
    <lineage>
        <taxon>Bacteria</taxon>
        <taxon>Bacillati</taxon>
        <taxon>Actinomycetota</taxon>
        <taxon>Actinomycetes</taxon>
        <taxon>Pseudonocardiales</taxon>
        <taxon>Pseudonocardiaceae</taxon>
        <taxon>Amycolatopsis</taxon>
    </lineage>
</organism>
<evidence type="ECO:0000313" key="2">
    <source>
        <dbReference type="EMBL" id="SFW13628.1"/>
    </source>
</evidence>
<dbReference type="PROSITE" id="PS50943">
    <property type="entry name" value="HTH_CROC1"/>
    <property type="match status" value="1"/>
</dbReference>
<evidence type="ECO:0000259" key="1">
    <source>
        <dbReference type="PROSITE" id="PS50943"/>
    </source>
</evidence>
<proteinExistence type="predicted"/>
<keyword evidence="3" id="KW-1185">Reference proteome</keyword>
<dbReference type="AlphaFoldDB" id="A0A1K1LRX2"/>
<accession>A0A1K1LRX2</accession>
<sequence>MARTNFEGAAAATGRQRTLTGLLRAVYEEQDPRPSLRQLGAQLGVAHTTISRWLDGSVTPDAERVSGFLACLGVVGDKREKIMRLARGEGSAEVWVTAGPPGVADQLTAAVQLESQATSMVEWSPLFVPGMLQVPEYARAIIGRNPKTPRAEVEQLVTLRLGRQHAIARENPLPLIAILGVPAIRGAIGGDRTMLSQLKHLVKVSRRKAITLRLAEVNGDWHGGLLGSFIVYDFAQPMPSIVSLEHHRTASFVDGAADVDDYKQLASTLLDLAYDEDESRSLIEAEIEKRENAS</sequence>
<dbReference type="CDD" id="cd00093">
    <property type="entry name" value="HTH_XRE"/>
    <property type="match status" value="1"/>
</dbReference>